<reference evidence="1 2" key="1">
    <citation type="journal article" date="2022" name="Front. Cell. Infect. Microbiol.">
        <title>The Genomes of Two Strains of Taenia crassiceps the Animal Model for the Study of Human Cysticercosis.</title>
        <authorList>
            <person name="Bobes R.J."/>
            <person name="Estrada K."/>
            <person name="Rios-Valencia D.G."/>
            <person name="Calderon-Gallegos A."/>
            <person name="de la Torre P."/>
            <person name="Carrero J.C."/>
            <person name="Sanchez-Flores A."/>
            <person name="Laclette J.P."/>
        </authorList>
    </citation>
    <scope>NUCLEOTIDE SEQUENCE [LARGE SCALE GENOMIC DNA]</scope>
    <source>
        <strain evidence="1">WFUcys</strain>
    </source>
</reference>
<organism evidence="1 2">
    <name type="scientific">Taenia crassiceps</name>
    <dbReference type="NCBI Taxonomy" id="6207"/>
    <lineage>
        <taxon>Eukaryota</taxon>
        <taxon>Metazoa</taxon>
        <taxon>Spiralia</taxon>
        <taxon>Lophotrochozoa</taxon>
        <taxon>Platyhelminthes</taxon>
        <taxon>Cestoda</taxon>
        <taxon>Eucestoda</taxon>
        <taxon>Cyclophyllidea</taxon>
        <taxon>Taeniidae</taxon>
        <taxon>Taenia</taxon>
    </lineage>
</organism>
<protein>
    <submittedName>
        <fullName evidence="1">Uncharacterized protein</fullName>
    </submittedName>
</protein>
<dbReference type="InterPro" id="IPR035426">
    <property type="entry name" value="Gemin2/Brr1"/>
</dbReference>
<dbReference type="Proteomes" id="UP001651158">
    <property type="component" value="Unassembled WGS sequence"/>
</dbReference>
<sequence>MPIHWFPLSPRMISLPGLRIILPSFHISLDYLRFANVSLLLEALLQTCSEVVWNSALQQWLYGGLLSLEPPLLPNTCYTVRQIGKNLCKYLRKSEHRKGNDSMDRLFCFVIVSVVAFAFGQRDLLEDI</sequence>
<name>A0ABR4QTL4_9CEST</name>
<gene>
    <name evidence="1" type="ORF">TcWFU_010250</name>
</gene>
<accession>A0ABR4QTL4</accession>
<evidence type="ECO:0000313" key="2">
    <source>
        <dbReference type="Proteomes" id="UP001651158"/>
    </source>
</evidence>
<proteinExistence type="predicted"/>
<keyword evidence="2" id="KW-1185">Reference proteome</keyword>
<dbReference type="Pfam" id="PF04938">
    <property type="entry name" value="SIP1"/>
    <property type="match status" value="1"/>
</dbReference>
<dbReference type="EMBL" id="JAKROA010000001">
    <property type="protein sequence ID" value="KAL5113082.1"/>
    <property type="molecule type" value="Genomic_DNA"/>
</dbReference>
<evidence type="ECO:0000313" key="1">
    <source>
        <dbReference type="EMBL" id="KAL5113082.1"/>
    </source>
</evidence>
<comment type="caution">
    <text evidence="1">The sequence shown here is derived from an EMBL/GenBank/DDBJ whole genome shotgun (WGS) entry which is preliminary data.</text>
</comment>
<dbReference type="Gene3D" id="1.20.58.1070">
    <property type="match status" value="1"/>
</dbReference>